<reference evidence="4" key="3">
    <citation type="submission" date="2020-09" db="EMBL/GenBank/DDBJ databases">
        <authorList>
            <person name="Sun Q."/>
            <person name="Zhou Y."/>
        </authorList>
    </citation>
    <scope>NUCLEOTIDE SEQUENCE</scope>
    <source>
        <strain evidence="4">CGMCC 1.14984</strain>
    </source>
</reference>
<feature type="domain" description="Gfo/Idh/MocA-like oxidoreductase N-terminal" evidence="2">
    <location>
        <begin position="5"/>
        <end position="135"/>
    </location>
</feature>
<dbReference type="RefSeq" id="WP_155139529.1">
    <property type="nucleotide sequence ID" value="NZ_BMGZ01000002.1"/>
</dbReference>
<dbReference type="PANTHER" id="PTHR43708">
    <property type="entry name" value="CONSERVED EXPRESSED OXIDOREDUCTASE (EUROFUNG)"/>
    <property type="match status" value="1"/>
</dbReference>
<dbReference type="InterPro" id="IPR000683">
    <property type="entry name" value="Gfo/Idh/MocA-like_OxRdtase_N"/>
</dbReference>
<evidence type="ECO:0000313" key="4">
    <source>
        <dbReference type="EMBL" id="GGH96972.1"/>
    </source>
</evidence>
<dbReference type="Pfam" id="PF01408">
    <property type="entry name" value="GFO_IDH_MocA"/>
    <property type="match status" value="1"/>
</dbReference>
<dbReference type="InterPro" id="IPR055170">
    <property type="entry name" value="GFO_IDH_MocA-like_dom"/>
</dbReference>
<organism evidence="4 6">
    <name type="scientific">Aquisalinus luteolus</name>
    <dbReference type="NCBI Taxonomy" id="1566827"/>
    <lineage>
        <taxon>Bacteria</taxon>
        <taxon>Pseudomonadati</taxon>
        <taxon>Pseudomonadota</taxon>
        <taxon>Alphaproteobacteria</taxon>
        <taxon>Parvularculales</taxon>
        <taxon>Parvularculaceae</taxon>
        <taxon>Aquisalinus</taxon>
    </lineage>
</organism>
<gene>
    <name evidence="5" type="ORF">FF098_008470</name>
    <name evidence="4" type="ORF">GCM10011355_17060</name>
</gene>
<dbReference type="AlphaFoldDB" id="A0A8J3A3V9"/>
<evidence type="ECO:0000313" key="5">
    <source>
        <dbReference type="EMBL" id="NHK27934.1"/>
    </source>
</evidence>
<feature type="domain" description="GFO/IDH/MocA-like oxidoreductase" evidence="3">
    <location>
        <begin position="147"/>
        <end position="277"/>
    </location>
</feature>
<keyword evidence="7" id="KW-1185">Reference proteome</keyword>
<dbReference type="GO" id="GO:0000166">
    <property type="term" value="F:nucleotide binding"/>
    <property type="evidence" value="ECO:0007669"/>
    <property type="project" value="InterPro"/>
</dbReference>
<comment type="caution">
    <text evidence="4">The sequence shown here is derived from an EMBL/GenBank/DDBJ whole genome shotgun (WGS) entry which is preliminary data.</text>
</comment>
<evidence type="ECO:0000313" key="6">
    <source>
        <dbReference type="Proteomes" id="UP000621856"/>
    </source>
</evidence>
<dbReference type="PANTHER" id="PTHR43708:SF3">
    <property type="entry name" value="OXIDOREDUCTASE"/>
    <property type="match status" value="1"/>
</dbReference>
<dbReference type="SUPFAM" id="SSF51735">
    <property type="entry name" value="NAD(P)-binding Rossmann-fold domains"/>
    <property type="match status" value="1"/>
</dbReference>
<name>A0A8J3A3V9_9PROT</name>
<evidence type="ECO:0000256" key="1">
    <source>
        <dbReference type="SAM" id="MobiDB-lite"/>
    </source>
</evidence>
<dbReference type="Proteomes" id="UP000818603">
    <property type="component" value="Unassembled WGS sequence"/>
</dbReference>
<dbReference type="SUPFAM" id="SSF55347">
    <property type="entry name" value="Glyceraldehyde-3-phosphate dehydrogenase-like, C-terminal domain"/>
    <property type="match status" value="1"/>
</dbReference>
<sequence>MAEKIRMGMVGGGKGAFIGAIHRLAANIAGDIDLVAGAFSRDAAASKEFGVNELGLDGARAYGSYQEMFDAENALPEDQRIQCVSIVTPNDTHAPVSIAALEAGFHVICDKPLAGTLDDALAIEAAVKKSGKLFGLTQTYTGYPLVMQARAMVASGEIGSIRRVAVSYLQDWLSKAEDTGSSKQSSWRTDPSRSGESGAFADIGTHAFNLVEYMTGERITDVAAELRSVIEGRAIDDDGQAMFRLSGGGSGLLSASQVCSGAINALKIEIYGDKASLHWQQEQPNELIVKTRGKPEQILRPGANMPFLTDRALANCRTPGGHPEGYIEAFANIYGAFASAVKKFPDTEPEPGFTTIEDGIATMRFIRAAVNSSNNKSAWTALSGVENS</sequence>
<dbReference type="InterPro" id="IPR036291">
    <property type="entry name" value="NAD(P)-bd_dom_sf"/>
</dbReference>
<evidence type="ECO:0000313" key="7">
    <source>
        <dbReference type="Proteomes" id="UP000818603"/>
    </source>
</evidence>
<proteinExistence type="predicted"/>
<evidence type="ECO:0000259" key="3">
    <source>
        <dbReference type="Pfam" id="PF22725"/>
    </source>
</evidence>
<dbReference type="EMBL" id="VCJR02000002">
    <property type="protein sequence ID" value="NHK27934.1"/>
    <property type="molecule type" value="Genomic_DNA"/>
</dbReference>
<accession>A0A8J3A3V9</accession>
<feature type="compositionally biased region" description="Polar residues" evidence="1">
    <location>
        <begin position="181"/>
        <end position="195"/>
    </location>
</feature>
<dbReference type="Gene3D" id="3.40.50.720">
    <property type="entry name" value="NAD(P)-binding Rossmann-like Domain"/>
    <property type="match status" value="1"/>
</dbReference>
<protein>
    <submittedName>
        <fullName evidence="4 5">Oxidoreductase</fullName>
    </submittedName>
</protein>
<dbReference type="EMBL" id="BMGZ01000002">
    <property type="protein sequence ID" value="GGH96972.1"/>
    <property type="molecule type" value="Genomic_DNA"/>
</dbReference>
<feature type="region of interest" description="Disordered" evidence="1">
    <location>
        <begin position="179"/>
        <end position="198"/>
    </location>
</feature>
<dbReference type="Proteomes" id="UP000621856">
    <property type="component" value="Unassembled WGS sequence"/>
</dbReference>
<dbReference type="Pfam" id="PF22725">
    <property type="entry name" value="GFO_IDH_MocA_C3"/>
    <property type="match status" value="1"/>
</dbReference>
<dbReference type="Gene3D" id="3.30.360.10">
    <property type="entry name" value="Dihydrodipicolinate Reductase, domain 2"/>
    <property type="match status" value="1"/>
</dbReference>
<reference evidence="5 7" key="2">
    <citation type="submission" date="2020-02" db="EMBL/GenBank/DDBJ databases">
        <title>Genome sequence of Parvularcula flava strain NH6-79.</title>
        <authorList>
            <person name="Abdul Karim M.H."/>
            <person name="Lam M.Q."/>
            <person name="Chen S.J."/>
            <person name="Yahya A."/>
            <person name="Shahir S."/>
            <person name="Shamsir M.S."/>
            <person name="Chong C.S."/>
        </authorList>
    </citation>
    <scope>NUCLEOTIDE SEQUENCE [LARGE SCALE GENOMIC DNA]</scope>
    <source>
        <strain evidence="5 7">NH6-79</strain>
    </source>
</reference>
<evidence type="ECO:0000259" key="2">
    <source>
        <dbReference type="Pfam" id="PF01408"/>
    </source>
</evidence>
<reference evidence="4" key="1">
    <citation type="journal article" date="2014" name="Int. J. Syst. Evol. Microbiol.">
        <title>Complete genome sequence of Corynebacterium casei LMG S-19264T (=DSM 44701T), isolated from a smear-ripened cheese.</title>
        <authorList>
            <consortium name="US DOE Joint Genome Institute (JGI-PGF)"/>
            <person name="Walter F."/>
            <person name="Albersmeier A."/>
            <person name="Kalinowski J."/>
            <person name="Ruckert C."/>
        </authorList>
    </citation>
    <scope>NUCLEOTIDE SEQUENCE</scope>
    <source>
        <strain evidence="4">CGMCC 1.14984</strain>
    </source>
</reference>
<dbReference type="InterPro" id="IPR051317">
    <property type="entry name" value="Gfo/Idh/MocA_oxidoreduct"/>
</dbReference>